<keyword evidence="4" id="KW-0539">Nucleus</keyword>
<dbReference type="GO" id="GO:0006366">
    <property type="term" value="P:transcription by RNA polymerase II"/>
    <property type="evidence" value="ECO:0007669"/>
    <property type="project" value="InterPro"/>
</dbReference>
<evidence type="ECO:0000256" key="5">
    <source>
        <dbReference type="ARBA" id="ARBA00025751"/>
    </source>
</evidence>
<evidence type="ECO:0000256" key="2">
    <source>
        <dbReference type="ARBA" id="ARBA00022478"/>
    </source>
</evidence>
<name>A0AAD7UJU4_9STRA</name>
<dbReference type="GO" id="GO:0003677">
    <property type="term" value="F:DNA binding"/>
    <property type="evidence" value="ECO:0007669"/>
    <property type="project" value="InterPro"/>
</dbReference>
<gene>
    <name evidence="7" type="ORF">CTAYLR_010338</name>
</gene>
<comment type="caution">
    <text evidence="7">The sequence shown here is derived from an EMBL/GenBank/DDBJ whole genome shotgun (WGS) entry which is preliminary data.</text>
</comment>
<dbReference type="Proteomes" id="UP001230188">
    <property type="component" value="Unassembled WGS sequence"/>
</dbReference>
<dbReference type="InterPro" id="IPR022905">
    <property type="entry name" value="Rpo11-like"/>
</dbReference>
<proteinExistence type="inferred from homology"/>
<feature type="domain" description="DNA-directed RNA polymerase RBP11-like dimerisation" evidence="6">
    <location>
        <begin position="33"/>
        <end position="100"/>
    </location>
</feature>
<sequence length="115" mass="13583">MNAPERHKAYLLEDDEARVEYAKDQKIPNAGLFTIYKEDHTIGNLVRMQLLRDSDVRFAGYKLPHPLEHRCLVKVQTTGAKPKEVFLRSISDLHSEFDYLDRYFREEVLRFKEAT</sequence>
<keyword evidence="2" id="KW-0240">DNA-directed RNA polymerase</keyword>
<dbReference type="HAMAP" id="MF_00261">
    <property type="entry name" value="RNApol_arch_Rpo11"/>
    <property type="match status" value="1"/>
</dbReference>
<dbReference type="GO" id="GO:0003899">
    <property type="term" value="F:DNA-directed RNA polymerase activity"/>
    <property type="evidence" value="ECO:0007669"/>
    <property type="project" value="InterPro"/>
</dbReference>
<comment type="subcellular location">
    <subcellularLocation>
        <location evidence="1">Nucleus</location>
    </subcellularLocation>
</comment>
<keyword evidence="3" id="KW-0804">Transcription</keyword>
<evidence type="ECO:0000313" key="8">
    <source>
        <dbReference type="Proteomes" id="UP001230188"/>
    </source>
</evidence>
<dbReference type="InterPro" id="IPR037685">
    <property type="entry name" value="RBP11"/>
</dbReference>
<dbReference type="EMBL" id="JAQMWT010000275">
    <property type="protein sequence ID" value="KAJ8606422.1"/>
    <property type="molecule type" value="Genomic_DNA"/>
</dbReference>
<dbReference type="PANTHER" id="PTHR13946:SF16">
    <property type="entry name" value="DNA-DIRECTED RNA POLYMERASE II SUBUNIT RPB11"/>
    <property type="match status" value="1"/>
</dbReference>
<dbReference type="GO" id="GO:0005665">
    <property type="term" value="C:RNA polymerase II, core complex"/>
    <property type="evidence" value="ECO:0007669"/>
    <property type="project" value="InterPro"/>
</dbReference>
<dbReference type="CDD" id="cd06926">
    <property type="entry name" value="RNAP_II_RPB11"/>
    <property type="match status" value="1"/>
</dbReference>
<evidence type="ECO:0000256" key="1">
    <source>
        <dbReference type="ARBA" id="ARBA00004123"/>
    </source>
</evidence>
<evidence type="ECO:0000259" key="6">
    <source>
        <dbReference type="Pfam" id="PF13656"/>
    </source>
</evidence>
<dbReference type="SUPFAM" id="SSF55257">
    <property type="entry name" value="RBP11-like subunits of RNA polymerase"/>
    <property type="match status" value="1"/>
</dbReference>
<dbReference type="AlphaFoldDB" id="A0AAD7UJU4"/>
<accession>A0AAD7UJU4</accession>
<dbReference type="Gene3D" id="3.30.1360.10">
    <property type="entry name" value="RNA polymerase, RBP11-like subunit"/>
    <property type="match status" value="1"/>
</dbReference>
<dbReference type="Pfam" id="PF13656">
    <property type="entry name" value="RNA_pol_L_2"/>
    <property type="match status" value="1"/>
</dbReference>
<evidence type="ECO:0000256" key="3">
    <source>
        <dbReference type="ARBA" id="ARBA00023163"/>
    </source>
</evidence>
<dbReference type="PANTHER" id="PTHR13946">
    <property type="entry name" value="DNA-DIRECTED RNA POLYMERASE I,II,III"/>
    <property type="match status" value="1"/>
</dbReference>
<dbReference type="InterPro" id="IPR008193">
    <property type="entry name" value="RNA_pol_Rpb11_13-16kDa_CS"/>
</dbReference>
<dbReference type="GO" id="GO:0046983">
    <property type="term" value="F:protein dimerization activity"/>
    <property type="evidence" value="ECO:0007669"/>
    <property type="project" value="InterPro"/>
</dbReference>
<dbReference type="InterPro" id="IPR009025">
    <property type="entry name" value="RBP11-like_dimer"/>
</dbReference>
<reference evidence="7" key="1">
    <citation type="submission" date="2023-01" db="EMBL/GenBank/DDBJ databases">
        <title>Metagenome sequencing of chrysophaentin producing Chrysophaeum taylorii.</title>
        <authorList>
            <person name="Davison J."/>
            <person name="Bewley C."/>
        </authorList>
    </citation>
    <scope>NUCLEOTIDE SEQUENCE</scope>
    <source>
        <strain evidence="7">NIES-1699</strain>
    </source>
</reference>
<keyword evidence="8" id="KW-1185">Reference proteome</keyword>
<dbReference type="InterPro" id="IPR036603">
    <property type="entry name" value="RBP11-like"/>
</dbReference>
<dbReference type="PROSITE" id="PS01154">
    <property type="entry name" value="RNA_POL_L_13KD"/>
    <property type="match status" value="1"/>
</dbReference>
<evidence type="ECO:0000256" key="4">
    <source>
        <dbReference type="ARBA" id="ARBA00023242"/>
    </source>
</evidence>
<evidence type="ECO:0000313" key="7">
    <source>
        <dbReference type="EMBL" id="KAJ8606422.1"/>
    </source>
</evidence>
<comment type="similarity">
    <text evidence="5">Belongs to the archaeal Rpo11/eukaryotic RPB11/RPC19 RNA polymerase subunit family.</text>
</comment>
<organism evidence="7 8">
    <name type="scientific">Chrysophaeum taylorii</name>
    <dbReference type="NCBI Taxonomy" id="2483200"/>
    <lineage>
        <taxon>Eukaryota</taxon>
        <taxon>Sar</taxon>
        <taxon>Stramenopiles</taxon>
        <taxon>Ochrophyta</taxon>
        <taxon>Pelagophyceae</taxon>
        <taxon>Pelagomonadales</taxon>
        <taxon>Pelagomonadaceae</taxon>
        <taxon>Chrysophaeum</taxon>
    </lineage>
</organism>
<protein>
    <recommendedName>
        <fullName evidence="6">DNA-directed RNA polymerase RBP11-like dimerisation domain-containing protein</fullName>
    </recommendedName>
</protein>